<dbReference type="GO" id="GO:0005975">
    <property type="term" value="P:carbohydrate metabolic process"/>
    <property type="evidence" value="ECO:0007669"/>
    <property type="project" value="InterPro"/>
</dbReference>
<feature type="domain" description="Galactosyltransferase N-terminal" evidence="14">
    <location>
        <begin position="63"/>
        <end position="182"/>
    </location>
</feature>
<dbReference type="AlphaFoldDB" id="A0A9P0AT32"/>
<keyword evidence="6" id="KW-0812">Transmembrane</keyword>
<name>A0A9P0AT32_BRAAE</name>
<evidence type="ECO:0000256" key="4">
    <source>
        <dbReference type="ARBA" id="ARBA00022676"/>
    </source>
</evidence>
<dbReference type="InterPro" id="IPR027791">
    <property type="entry name" value="Galactosyl_T_C"/>
</dbReference>
<dbReference type="Pfam" id="PF02709">
    <property type="entry name" value="Glyco_transf_7C"/>
    <property type="match status" value="1"/>
</dbReference>
<keyword evidence="10 11" id="KW-0325">Glycoprotein</keyword>
<comment type="similarity">
    <text evidence="3 11">Belongs to the glycosyltransferase 7 family.</text>
</comment>
<organism evidence="15 16">
    <name type="scientific">Brassicogethes aeneus</name>
    <name type="common">Rape pollen beetle</name>
    <name type="synonym">Meligethes aeneus</name>
    <dbReference type="NCBI Taxonomy" id="1431903"/>
    <lineage>
        <taxon>Eukaryota</taxon>
        <taxon>Metazoa</taxon>
        <taxon>Ecdysozoa</taxon>
        <taxon>Arthropoda</taxon>
        <taxon>Hexapoda</taxon>
        <taxon>Insecta</taxon>
        <taxon>Pterygota</taxon>
        <taxon>Neoptera</taxon>
        <taxon>Endopterygota</taxon>
        <taxon>Coleoptera</taxon>
        <taxon>Polyphaga</taxon>
        <taxon>Cucujiformia</taxon>
        <taxon>Nitidulidae</taxon>
        <taxon>Meligethinae</taxon>
        <taxon>Brassicogethes</taxon>
    </lineage>
</organism>
<dbReference type="EMBL" id="OV121132">
    <property type="protein sequence ID" value="CAH0547564.1"/>
    <property type="molecule type" value="Genomic_DNA"/>
</dbReference>
<keyword evidence="8" id="KW-1133">Transmembrane helix</keyword>
<evidence type="ECO:0000256" key="3">
    <source>
        <dbReference type="ARBA" id="ARBA00005735"/>
    </source>
</evidence>
<proteinExistence type="inferred from homology"/>
<protein>
    <recommendedName>
        <fullName evidence="11">Beta-1,4-N-acetylgalactosaminyltransferase</fullName>
        <ecNumber evidence="11">2.4.1.-</ecNumber>
    </recommendedName>
    <alternativeName>
        <fullName evidence="11">Beta-4-GalNAcT</fullName>
    </alternativeName>
</protein>
<accession>A0A9P0AT32</accession>
<dbReference type="Pfam" id="PF13733">
    <property type="entry name" value="Glyco_transf_7N"/>
    <property type="match status" value="1"/>
</dbReference>
<comment type="pathway">
    <text evidence="2 11">Protein modification; protein glycosylation.</text>
</comment>
<evidence type="ECO:0000313" key="16">
    <source>
        <dbReference type="Proteomes" id="UP001154078"/>
    </source>
</evidence>
<dbReference type="InterPro" id="IPR003859">
    <property type="entry name" value="Galactosyl_T"/>
</dbReference>
<keyword evidence="11" id="KW-0464">Manganese</keyword>
<dbReference type="OrthoDB" id="10038994at2759"/>
<comment type="subcellular location">
    <subcellularLocation>
        <location evidence="1 11">Membrane</location>
        <topology evidence="1 11">Single-pass type II membrane protein</topology>
    </subcellularLocation>
</comment>
<dbReference type="GO" id="GO:0008378">
    <property type="term" value="F:galactosyltransferase activity"/>
    <property type="evidence" value="ECO:0007669"/>
    <property type="project" value="TreeGrafter"/>
</dbReference>
<dbReference type="GO" id="GO:0033842">
    <property type="term" value="F:N-acetyl-beta-glucosaminyl-derivative 4-beta-N-acetylgalactosaminyltransferase activity"/>
    <property type="evidence" value="ECO:0007669"/>
    <property type="project" value="TreeGrafter"/>
</dbReference>
<evidence type="ECO:0000256" key="12">
    <source>
        <dbReference type="SAM" id="SignalP"/>
    </source>
</evidence>
<gene>
    <name evidence="15" type="ORF">MELIAE_LOCUS1534</name>
</gene>
<evidence type="ECO:0000259" key="14">
    <source>
        <dbReference type="Pfam" id="PF13733"/>
    </source>
</evidence>
<keyword evidence="12" id="KW-0732">Signal</keyword>
<reference evidence="15" key="1">
    <citation type="submission" date="2021-12" db="EMBL/GenBank/DDBJ databases">
        <authorList>
            <person name="King R."/>
        </authorList>
    </citation>
    <scope>NUCLEOTIDE SEQUENCE</scope>
</reference>
<evidence type="ECO:0000256" key="2">
    <source>
        <dbReference type="ARBA" id="ARBA00004922"/>
    </source>
</evidence>
<dbReference type="GO" id="GO:0005794">
    <property type="term" value="C:Golgi apparatus"/>
    <property type="evidence" value="ECO:0007669"/>
    <property type="project" value="TreeGrafter"/>
</dbReference>
<feature type="signal peptide" evidence="12">
    <location>
        <begin position="1"/>
        <end position="25"/>
    </location>
</feature>
<dbReference type="EC" id="2.4.1.-" evidence="11"/>
<evidence type="ECO:0000256" key="8">
    <source>
        <dbReference type="ARBA" id="ARBA00022989"/>
    </source>
</evidence>
<evidence type="ECO:0000256" key="7">
    <source>
        <dbReference type="ARBA" id="ARBA00022968"/>
    </source>
</evidence>
<feature type="chain" id="PRO_5040190581" description="Beta-1,4-N-acetylgalactosaminyltransferase" evidence="12">
    <location>
        <begin position="26"/>
        <end position="323"/>
    </location>
</feature>
<evidence type="ECO:0000256" key="9">
    <source>
        <dbReference type="ARBA" id="ARBA00023136"/>
    </source>
</evidence>
<evidence type="ECO:0000259" key="13">
    <source>
        <dbReference type="Pfam" id="PF02709"/>
    </source>
</evidence>
<dbReference type="PANTHER" id="PTHR19300:SF48">
    <property type="entry name" value="BETA-1,4-N-ACETYLGALACTOSAMINYLTRANSFERASE"/>
    <property type="match status" value="1"/>
</dbReference>
<evidence type="ECO:0000256" key="11">
    <source>
        <dbReference type="RuleBase" id="RU368121"/>
    </source>
</evidence>
<dbReference type="Proteomes" id="UP001154078">
    <property type="component" value="Chromosome 1"/>
</dbReference>
<comment type="cofactor">
    <cofactor evidence="11">
        <name>Mn(2+)</name>
        <dbReference type="ChEBI" id="CHEBI:29035"/>
    </cofactor>
</comment>
<dbReference type="GO" id="GO:0016020">
    <property type="term" value="C:membrane"/>
    <property type="evidence" value="ECO:0007669"/>
    <property type="project" value="UniProtKB-SubCell"/>
</dbReference>
<dbReference type="InterPro" id="IPR027995">
    <property type="entry name" value="Galactosyl_T_N"/>
</dbReference>
<dbReference type="GO" id="GO:0046872">
    <property type="term" value="F:metal ion binding"/>
    <property type="evidence" value="ECO:0007669"/>
    <property type="project" value="UniProtKB-UniRule"/>
</dbReference>
<evidence type="ECO:0000256" key="5">
    <source>
        <dbReference type="ARBA" id="ARBA00022679"/>
    </source>
</evidence>
<evidence type="ECO:0000256" key="10">
    <source>
        <dbReference type="ARBA" id="ARBA00023180"/>
    </source>
</evidence>
<comment type="function">
    <text evidence="11">Catalyzes the transfer of galactose onto proteins or lipids.</text>
</comment>
<dbReference type="SUPFAM" id="SSF53448">
    <property type="entry name" value="Nucleotide-diphospho-sugar transferases"/>
    <property type="match status" value="1"/>
</dbReference>
<keyword evidence="4 11" id="KW-0328">Glycosyltransferase</keyword>
<feature type="domain" description="Galactosyltransferase C-terminal" evidence="13">
    <location>
        <begin position="212"/>
        <end position="280"/>
    </location>
</feature>
<keyword evidence="11" id="KW-0479">Metal-binding</keyword>
<sequence>MFLKCFLPICVIVLLIAIYFPTRHARHYKYIEDQWILSELITEKPIHSNSNLKTCNYKELIENSVEIEYKDIHNTKEFNPPESGGWYSPKTCTSLVKTAIIIPYRNRTDQLNLFLSFFHDFIQKQYVEYRIIIAEQNDSLPFNRGKMLNYGAKVAMELNYDCLILHDIDLIPLNLGNIYGCTKSPRHMSSSIDTFRWVLLKLIFCSNFSFIFRYNLPYLTLFGGAISIRSDQFQLVNGFSNQYYGWGGEDDDFYNRLNSNKLVTCRFSPKISKYVMLNHKKEKASPERYQKLKKFKKTNTDGVNQLNRYKIIYKDLYTHVYAS</sequence>
<dbReference type="Gene3D" id="3.90.550.10">
    <property type="entry name" value="Spore Coat Polysaccharide Biosynthesis Protein SpsA, Chain A"/>
    <property type="match status" value="1"/>
</dbReference>
<keyword evidence="7 11" id="KW-0735">Signal-anchor</keyword>
<dbReference type="PANTHER" id="PTHR19300">
    <property type="entry name" value="BETA-1,4-GALACTOSYLTRANSFERASE"/>
    <property type="match status" value="1"/>
</dbReference>
<dbReference type="InterPro" id="IPR029044">
    <property type="entry name" value="Nucleotide-diphossugar_trans"/>
</dbReference>
<keyword evidence="16" id="KW-1185">Reference proteome</keyword>
<keyword evidence="5 11" id="KW-0808">Transferase</keyword>
<evidence type="ECO:0000256" key="1">
    <source>
        <dbReference type="ARBA" id="ARBA00004606"/>
    </source>
</evidence>
<dbReference type="PRINTS" id="PR02050">
    <property type="entry name" value="B14GALTRFASE"/>
</dbReference>
<keyword evidence="9" id="KW-0472">Membrane</keyword>
<evidence type="ECO:0000256" key="6">
    <source>
        <dbReference type="ARBA" id="ARBA00022692"/>
    </source>
</evidence>
<evidence type="ECO:0000313" key="15">
    <source>
        <dbReference type="EMBL" id="CAH0547564.1"/>
    </source>
</evidence>
<dbReference type="GO" id="GO:0006688">
    <property type="term" value="P:glycosphingolipid biosynthetic process"/>
    <property type="evidence" value="ECO:0007669"/>
    <property type="project" value="TreeGrafter"/>
</dbReference>